<accession>A0AAD3TAN6</accession>
<dbReference type="PANTHER" id="PTHR31351:SF4">
    <property type="entry name" value="AUXIN CANALIZATION PROTEIN (DUF828)"/>
    <property type="match status" value="1"/>
</dbReference>
<gene>
    <name evidence="3" type="ORF">Nepgr_027637</name>
</gene>
<dbReference type="GO" id="GO:0010087">
    <property type="term" value="P:phloem or xylem histogenesis"/>
    <property type="evidence" value="ECO:0007669"/>
    <property type="project" value="TreeGrafter"/>
</dbReference>
<dbReference type="Proteomes" id="UP001279734">
    <property type="component" value="Unassembled WGS sequence"/>
</dbReference>
<dbReference type="GO" id="GO:0009734">
    <property type="term" value="P:auxin-activated signaling pathway"/>
    <property type="evidence" value="ECO:0007669"/>
    <property type="project" value="TreeGrafter"/>
</dbReference>
<feature type="region of interest" description="Disordered" evidence="1">
    <location>
        <begin position="1"/>
        <end position="26"/>
    </location>
</feature>
<sequence>MEDVMSLKRTTACGGGDSKPPESPRLPMEFLSRSWSLPALQLSNALCSSLSLPSLVTKTLVSSAAPSITEGAAAEEHEQEQRHKLLSGNSFSFASSATSQLVLERIMSQPEVSPLTSGRPSCSDPINIGNSTAEMDSPHTSPPRDFDYYKGRLVPGAPPSNTLACTDEPGLPAQVSRPALISFQSQCFSPSRVPSWAWSWLDCAVSPGKLPLLQFQQVSNQRITRTAAAGLK</sequence>
<keyword evidence="4" id="KW-1185">Reference proteome</keyword>
<dbReference type="EMBL" id="BSYO01000030">
    <property type="protein sequence ID" value="GMH25794.1"/>
    <property type="molecule type" value="Genomic_DNA"/>
</dbReference>
<organism evidence="3 4">
    <name type="scientific">Nepenthes gracilis</name>
    <name type="common">Slender pitcher plant</name>
    <dbReference type="NCBI Taxonomy" id="150966"/>
    <lineage>
        <taxon>Eukaryota</taxon>
        <taxon>Viridiplantae</taxon>
        <taxon>Streptophyta</taxon>
        <taxon>Embryophyta</taxon>
        <taxon>Tracheophyta</taxon>
        <taxon>Spermatophyta</taxon>
        <taxon>Magnoliopsida</taxon>
        <taxon>eudicotyledons</taxon>
        <taxon>Gunneridae</taxon>
        <taxon>Pentapetalae</taxon>
        <taxon>Caryophyllales</taxon>
        <taxon>Nepenthaceae</taxon>
        <taxon>Nepenthes</taxon>
    </lineage>
</organism>
<evidence type="ECO:0000256" key="1">
    <source>
        <dbReference type="SAM" id="MobiDB-lite"/>
    </source>
</evidence>
<comment type="caution">
    <text evidence="3">The sequence shown here is derived from an EMBL/GenBank/DDBJ whole genome shotgun (WGS) entry which is preliminary data.</text>
</comment>
<protein>
    <recommendedName>
        <fullName evidence="2">VAN3-binding protein-like auxin canalisation domain-containing protein</fullName>
    </recommendedName>
</protein>
<dbReference type="InterPro" id="IPR008546">
    <property type="entry name" value="VAN3-bd-like_auxin_canal"/>
</dbReference>
<dbReference type="AlphaFoldDB" id="A0AAD3TAN6"/>
<evidence type="ECO:0000259" key="2">
    <source>
        <dbReference type="Pfam" id="PF05703"/>
    </source>
</evidence>
<evidence type="ECO:0000313" key="4">
    <source>
        <dbReference type="Proteomes" id="UP001279734"/>
    </source>
</evidence>
<name>A0AAD3TAN6_NEPGR</name>
<reference evidence="3" key="1">
    <citation type="submission" date="2023-05" db="EMBL/GenBank/DDBJ databases">
        <title>Nepenthes gracilis genome sequencing.</title>
        <authorList>
            <person name="Fukushima K."/>
        </authorList>
    </citation>
    <scope>NUCLEOTIDE SEQUENCE</scope>
    <source>
        <strain evidence="3">SING2019-196</strain>
    </source>
</reference>
<dbReference type="PANTHER" id="PTHR31351">
    <property type="entry name" value="EXPRESSED PROTEIN"/>
    <property type="match status" value="1"/>
</dbReference>
<feature type="domain" description="VAN3-binding protein-like auxin canalisation" evidence="2">
    <location>
        <begin position="21"/>
        <end position="145"/>
    </location>
</feature>
<dbReference type="Pfam" id="PF05703">
    <property type="entry name" value="Auxin_canalis"/>
    <property type="match status" value="1"/>
</dbReference>
<proteinExistence type="predicted"/>
<dbReference type="InterPro" id="IPR040269">
    <property type="entry name" value="VAB"/>
</dbReference>
<evidence type="ECO:0000313" key="3">
    <source>
        <dbReference type="EMBL" id="GMH25794.1"/>
    </source>
</evidence>
<dbReference type="GO" id="GO:0010305">
    <property type="term" value="P:leaf vascular tissue pattern formation"/>
    <property type="evidence" value="ECO:0007669"/>
    <property type="project" value="TreeGrafter"/>
</dbReference>